<keyword evidence="1" id="KW-0862">Zinc</keyword>
<dbReference type="Pfam" id="PF00605">
    <property type="entry name" value="IRF"/>
    <property type="match status" value="1"/>
</dbReference>
<feature type="region of interest" description="Disordered" evidence="2">
    <location>
        <begin position="335"/>
        <end position="355"/>
    </location>
</feature>
<dbReference type="SUPFAM" id="SSF46785">
    <property type="entry name" value="Winged helix' DNA-binding domain"/>
    <property type="match status" value="1"/>
</dbReference>
<feature type="region of interest" description="Disordered" evidence="2">
    <location>
        <begin position="242"/>
        <end position="268"/>
    </location>
</feature>
<dbReference type="GO" id="GO:0005634">
    <property type="term" value="C:nucleus"/>
    <property type="evidence" value="ECO:0007669"/>
    <property type="project" value="InterPro"/>
</dbReference>
<dbReference type="InterPro" id="IPR012934">
    <property type="entry name" value="Znf_AD"/>
</dbReference>
<dbReference type="Gene3D" id="3.40.1800.20">
    <property type="match status" value="1"/>
</dbReference>
<dbReference type="HOGENOM" id="CLU_590979_0_0_1"/>
<accession>T1JNP9</accession>
<keyword evidence="6" id="KW-1185">Reference proteome</keyword>
<dbReference type="InterPro" id="IPR001346">
    <property type="entry name" value="Interferon_reg_fact_DNA-bd_dom"/>
</dbReference>
<dbReference type="Gene3D" id="3.30.160.60">
    <property type="entry name" value="Classic Zinc Finger"/>
    <property type="match status" value="2"/>
</dbReference>
<feature type="domain" description="C2H2-type" evidence="3">
    <location>
        <begin position="406"/>
        <end position="433"/>
    </location>
</feature>
<evidence type="ECO:0000313" key="6">
    <source>
        <dbReference type="Proteomes" id="UP000014500"/>
    </source>
</evidence>
<dbReference type="SUPFAM" id="SSF57667">
    <property type="entry name" value="beta-beta-alpha zinc fingers"/>
    <property type="match status" value="1"/>
</dbReference>
<dbReference type="InterPro" id="IPR036388">
    <property type="entry name" value="WH-like_DNA-bd_sf"/>
</dbReference>
<feature type="domain" description="C2H2-type" evidence="3">
    <location>
        <begin position="434"/>
        <end position="457"/>
    </location>
</feature>
<dbReference type="AlphaFoldDB" id="T1JNP9"/>
<dbReference type="SMART" id="SM00868">
    <property type="entry name" value="zf-AD"/>
    <property type="match status" value="1"/>
</dbReference>
<feature type="compositionally biased region" description="Polar residues" evidence="2">
    <location>
        <begin position="342"/>
        <end position="352"/>
    </location>
</feature>
<reference evidence="6" key="1">
    <citation type="submission" date="2011-05" db="EMBL/GenBank/DDBJ databases">
        <authorList>
            <person name="Richards S.R."/>
            <person name="Qu J."/>
            <person name="Jiang H."/>
            <person name="Jhangiani S.N."/>
            <person name="Agravi P."/>
            <person name="Goodspeed R."/>
            <person name="Gross S."/>
            <person name="Mandapat C."/>
            <person name="Jackson L."/>
            <person name="Mathew T."/>
            <person name="Pu L."/>
            <person name="Thornton R."/>
            <person name="Saada N."/>
            <person name="Wilczek-Boney K.B."/>
            <person name="Lee S."/>
            <person name="Kovar C."/>
            <person name="Wu Y."/>
            <person name="Scherer S.E."/>
            <person name="Worley K.C."/>
            <person name="Muzny D.M."/>
            <person name="Gibbs R."/>
        </authorList>
    </citation>
    <scope>NUCLEOTIDE SEQUENCE</scope>
    <source>
        <strain evidence="6">Brora</strain>
    </source>
</reference>
<dbReference type="Gene3D" id="1.10.10.10">
    <property type="entry name" value="Winged helix-like DNA-binding domain superfamily/Winged helix DNA-binding domain"/>
    <property type="match status" value="1"/>
</dbReference>
<reference evidence="5" key="2">
    <citation type="submission" date="2015-02" db="UniProtKB">
        <authorList>
            <consortium name="EnsemblMetazoa"/>
        </authorList>
    </citation>
    <scope>IDENTIFICATION</scope>
</reference>
<sequence length="463" mass="54229">MLAEEAFTMSGKTCRLCAKLDEHAMCVEGEDNVTKILPTRMQTYLELDDIAKMAKCIRLCRECVSVLKSFHDFYEKIRTAQVVWSEITSELANKEKISVPRPRRREAKLVPFLIRGLESGRFRGLEWENRARGLFRLPWPRQGTNRWRPEDSQLFKEWAVLKGRYSDKEDFVLWKTCIRTSLHKLPNIREVREFHNFIANPPFKVYCITDFEERYNILNRQVTADHNYTLDSYALAMKREQNENDSDHTMDLHDSEQLDEKEELKRPNPKTAITQIPLDNSDWCVEKEVTVEEDDWSPNDSGSMNELPNEETVAKWIQDFKIKFTQSQNLLAEQGKRVEPTVPTSSTDQTSPTRRKLERNCKGKYCRDCGVRFECISALVKHRQRCEVAKKIAKMATKTNKRQGQYKCEICSRKFLTDEGLKNHFNTHFGIRPYTCNLCMDSFYTVSDLNKHKVNHSVKVVSK</sequence>
<evidence type="ECO:0000256" key="1">
    <source>
        <dbReference type="PROSITE-ProRule" id="PRU00042"/>
    </source>
</evidence>
<dbReference type="GO" id="GO:0002376">
    <property type="term" value="P:immune system process"/>
    <property type="evidence" value="ECO:0007669"/>
    <property type="project" value="TreeGrafter"/>
</dbReference>
<keyword evidence="1" id="KW-0479">Metal-binding</keyword>
<dbReference type="EMBL" id="JH431723">
    <property type="status" value="NOT_ANNOTATED_CDS"/>
    <property type="molecule type" value="Genomic_DNA"/>
</dbReference>
<dbReference type="PhylomeDB" id="T1JNP9"/>
<dbReference type="SMART" id="SM00355">
    <property type="entry name" value="ZnF_C2H2"/>
    <property type="match status" value="2"/>
</dbReference>
<dbReference type="GO" id="GO:0000978">
    <property type="term" value="F:RNA polymerase II cis-regulatory region sequence-specific DNA binding"/>
    <property type="evidence" value="ECO:0007669"/>
    <property type="project" value="TreeGrafter"/>
</dbReference>
<dbReference type="InterPro" id="IPR036236">
    <property type="entry name" value="Znf_C2H2_sf"/>
</dbReference>
<proteinExistence type="predicted"/>
<dbReference type="PROSITE" id="PS50157">
    <property type="entry name" value="ZINC_FINGER_C2H2_2"/>
    <property type="match status" value="2"/>
</dbReference>
<evidence type="ECO:0000259" key="3">
    <source>
        <dbReference type="PROSITE" id="PS50157"/>
    </source>
</evidence>
<dbReference type="eggNOG" id="KOG1721">
    <property type="taxonomic scope" value="Eukaryota"/>
</dbReference>
<name>T1JNP9_STRMM</name>
<dbReference type="PROSITE" id="PS00028">
    <property type="entry name" value="ZINC_FINGER_C2H2_1"/>
    <property type="match status" value="2"/>
</dbReference>
<dbReference type="Proteomes" id="UP000014500">
    <property type="component" value="Unassembled WGS sequence"/>
</dbReference>
<evidence type="ECO:0008006" key="7">
    <source>
        <dbReference type="Google" id="ProtNLM"/>
    </source>
</evidence>
<dbReference type="GO" id="GO:0008270">
    <property type="term" value="F:zinc ion binding"/>
    <property type="evidence" value="ECO:0007669"/>
    <property type="project" value="UniProtKB-KW"/>
</dbReference>
<dbReference type="PANTHER" id="PTHR11949">
    <property type="entry name" value="INTERFERON REGULATORY FACTOR"/>
    <property type="match status" value="1"/>
</dbReference>
<dbReference type="InterPro" id="IPR013087">
    <property type="entry name" value="Znf_C2H2_type"/>
</dbReference>
<dbReference type="PROSITE" id="PS51507">
    <property type="entry name" value="IRF_2"/>
    <property type="match status" value="1"/>
</dbReference>
<dbReference type="InterPro" id="IPR036390">
    <property type="entry name" value="WH_DNA-bd_sf"/>
</dbReference>
<organism evidence="5 6">
    <name type="scientific">Strigamia maritima</name>
    <name type="common">European centipede</name>
    <name type="synonym">Geophilus maritimus</name>
    <dbReference type="NCBI Taxonomy" id="126957"/>
    <lineage>
        <taxon>Eukaryota</taxon>
        <taxon>Metazoa</taxon>
        <taxon>Ecdysozoa</taxon>
        <taxon>Arthropoda</taxon>
        <taxon>Myriapoda</taxon>
        <taxon>Chilopoda</taxon>
        <taxon>Pleurostigmophora</taxon>
        <taxon>Geophilomorpha</taxon>
        <taxon>Linotaeniidae</taxon>
        <taxon>Strigamia</taxon>
    </lineage>
</organism>
<evidence type="ECO:0000256" key="2">
    <source>
        <dbReference type="SAM" id="MobiDB-lite"/>
    </source>
</evidence>
<dbReference type="PRINTS" id="PR00267">
    <property type="entry name" value="INTFRNREGFCT"/>
</dbReference>
<dbReference type="SMART" id="SM00348">
    <property type="entry name" value="IRF"/>
    <property type="match status" value="1"/>
</dbReference>
<dbReference type="EnsemblMetazoa" id="SMAR015478-RA">
    <property type="protein sequence ID" value="SMAR015478-PA"/>
    <property type="gene ID" value="SMAR015478"/>
</dbReference>
<dbReference type="PANTHER" id="PTHR11949:SF53">
    <property type="entry name" value="IRF TRYPTOPHAN PENTAD REPEAT DOMAIN-CONTAINING PROTEIN"/>
    <property type="match status" value="1"/>
</dbReference>
<keyword evidence="1" id="KW-0863">Zinc-finger</keyword>
<feature type="compositionally biased region" description="Basic and acidic residues" evidence="2">
    <location>
        <begin position="242"/>
        <end position="266"/>
    </location>
</feature>
<feature type="domain" description="IRF tryptophan pentad repeat" evidence="4">
    <location>
        <begin position="106"/>
        <end position="210"/>
    </location>
</feature>
<dbReference type="STRING" id="126957.T1JNP9"/>
<dbReference type="GO" id="GO:0000981">
    <property type="term" value="F:DNA-binding transcription factor activity, RNA polymerase II-specific"/>
    <property type="evidence" value="ECO:0007669"/>
    <property type="project" value="TreeGrafter"/>
</dbReference>
<evidence type="ECO:0000259" key="4">
    <source>
        <dbReference type="PROSITE" id="PS51507"/>
    </source>
</evidence>
<protein>
    <recommendedName>
        <fullName evidence="7">C2H2-type domain-containing protein</fullName>
    </recommendedName>
</protein>
<evidence type="ECO:0000313" key="5">
    <source>
        <dbReference type="EnsemblMetazoa" id="SMAR015478-PA"/>
    </source>
</evidence>